<evidence type="ECO:0000256" key="3">
    <source>
        <dbReference type="ARBA" id="ARBA00022729"/>
    </source>
</evidence>
<organism evidence="5 7">
    <name type="scientific">Candidatus Methanofastidiosum methylothiophilum</name>
    <dbReference type="NCBI Taxonomy" id="1705564"/>
    <lineage>
        <taxon>Archaea</taxon>
        <taxon>Methanobacteriati</taxon>
        <taxon>Methanobacteriota</taxon>
        <taxon>Stenosarchaea group</taxon>
        <taxon>Candidatus Methanofastidiosia</taxon>
        <taxon>Candidatus Methanofastidiosales</taxon>
        <taxon>Candidatus Methanofastidiosaceae</taxon>
        <taxon>Candidatus Methanofastidiosum</taxon>
    </lineage>
</organism>
<dbReference type="InterPro" id="IPR006127">
    <property type="entry name" value="ZnuA-like"/>
</dbReference>
<comment type="caution">
    <text evidence="5">The sequence shown here is derived from an EMBL/GenBank/DDBJ whole genome shotgun (WGS) entry which is preliminary data.</text>
</comment>
<dbReference type="Proteomes" id="UP000092403">
    <property type="component" value="Unassembled WGS sequence"/>
</dbReference>
<dbReference type="PROSITE" id="PS51257">
    <property type="entry name" value="PROKAR_LIPOPROTEIN"/>
    <property type="match status" value="1"/>
</dbReference>
<evidence type="ECO:0000313" key="7">
    <source>
        <dbReference type="Proteomes" id="UP000091929"/>
    </source>
</evidence>
<protein>
    <submittedName>
        <fullName evidence="5">High-affinity zinc transporter periplasmic component</fullName>
    </submittedName>
</protein>
<dbReference type="Proteomes" id="UP000092401">
    <property type="component" value="Unassembled WGS sequence"/>
</dbReference>
<dbReference type="Gene3D" id="3.40.50.1980">
    <property type="entry name" value="Nitrogenase molybdenum iron protein domain"/>
    <property type="match status" value="2"/>
</dbReference>
<evidence type="ECO:0000256" key="2">
    <source>
        <dbReference type="ARBA" id="ARBA00022448"/>
    </source>
</evidence>
<gene>
    <name evidence="4" type="ORF">APG10_00928</name>
    <name evidence="5" type="ORF">APG11_01102</name>
    <name evidence="6" type="ORF">APG12_00830</name>
</gene>
<reference evidence="7 8" key="1">
    <citation type="journal article" date="2016" name="ISME J.">
        <title>Chasing the elusive Euryarchaeota class WSA2: genomes reveal a uniquely fastidious methyl-reducing methanogen.</title>
        <authorList>
            <person name="Nobu M.K."/>
            <person name="Narihiro T."/>
            <person name="Kuroda K."/>
            <person name="Mei R."/>
            <person name="Liu W.T."/>
        </authorList>
    </citation>
    <scope>NUCLEOTIDE SEQUENCE [LARGE SCALE GENOMIC DNA]</scope>
    <source>
        <strain evidence="4">B03fssc0709_Meth_Bin005</strain>
        <strain evidence="5">B15fssc0709_Meth_Bin003</strain>
        <strain evidence="6">BMIXfssc0709_Meth_Bin006</strain>
    </source>
</reference>
<evidence type="ECO:0000313" key="5">
    <source>
        <dbReference type="EMBL" id="KYC47502.1"/>
    </source>
</evidence>
<dbReference type="AlphaFoldDB" id="A0A150IRG7"/>
<dbReference type="PANTHER" id="PTHR42953">
    <property type="entry name" value="HIGH-AFFINITY ZINC UPTAKE SYSTEM PROTEIN ZNUA-RELATED"/>
    <property type="match status" value="1"/>
</dbReference>
<dbReference type="Proteomes" id="UP000091929">
    <property type="component" value="Unassembled WGS sequence"/>
</dbReference>
<dbReference type="EMBL" id="LNJC01000014">
    <property type="protein sequence ID" value="KYC50402.1"/>
    <property type="molecule type" value="Genomic_DNA"/>
</dbReference>
<accession>A0A150IRG7</accession>
<proteinExistence type="inferred from homology"/>
<dbReference type="InterPro" id="IPR006129">
    <property type="entry name" value="AdhesinB"/>
</dbReference>
<dbReference type="GO" id="GO:0046872">
    <property type="term" value="F:metal ion binding"/>
    <property type="evidence" value="ECO:0007669"/>
    <property type="project" value="InterPro"/>
</dbReference>
<comment type="similarity">
    <text evidence="1">Belongs to the bacterial solute-binding protein 9 family.</text>
</comment>
<evidence type="ECO:0000313" key="8">
    <source>
        <dbReference type="Proteomes" id="UP000092401"/>
    </source>
</evidence>
<accession>A0A150IK16</accession>
<dbReference type="GO" id="GO:0007155">
    <property type="term" value="P:cell adhesion"/>
    <property type="evidence" value="ECO:0007669"/>
    <property type="project" value="InterPro"/>
</dbReference>
<evidence type="ECO:0000313" key="6">
    <source>
        <dbReference type="EMBL" id="KYC50402.1"/>
    </source>
</evidence>
<dbReference type="PANTHER" id="PTHR42953:SF3">
    <property type="entry name" value="HIGH-AFFINITY ZINC UPTAKE SYSTEM PROTEIN ZNUA"/>
    <property type="match status" value="1"/>
</dbReference>
<accession>A0A150IZS9</accession>
<keyword evidence="3" id="KW-0732">Signal</keyword>
<dbReference type="PRINTS" id="PR00691">
    <property type="entry name" value="ADHESINB"/>
</dbReference>
<dbReference type="EMBL" id="LNGF01000022">
    <property type="protein sequence ID" value="KYC47502.1"/>
    <property type="molecule type" value="Genomic_DNA"/>
</dbReference>
<evidence type="ECO:0000256" key="1">
    <source>
        <dbReference type="ARBA" id="ARBA00011028"/>
    </source>
</evidence>
<dbReference type="InterPro" id="IPR050492">
    <property type="entry name" value="Bact_metal-bind_prot9"/>
</dbReference>
<dbReference type="GO" id="GO:0030001">
    <property type="term" value="P:metal ion transport"/>
    <property type="evidence" value="ECO:0007669"/>
    <property type="project" value="InterPro"/>
</dbReference>
<dbReference type="EMBL" id="LNGE01000021">
    <property type="protein sequence ID" value="KYC45356.1"/>
    <property type="molecule type" value="Genomic_DNA"/>
</dbReference>
<name>A0A150IRG7_9EURY</name>
<keyword evidence="2" id="KW-0813">Transport</keyword>
<dbReference type="Pfam" id="PF01297">
    <property type="entry name" value="ZnuA"/>
    <property type="match status" value="1"/>
</dbReference>
<sequence length="297" mass="33742">MKKYLFSIFLIFLLVLSLGCANQKIPEDGRLIVYATIPPQKEMIEAVGGDKVNVGILIPQGSDPHTADLKPNQLVELSKAKVYFMVGSGIEFEVKSIGKIRDLNKNMLVVDSSKGIELIEMAEHDHEAEEETHIETEGGKDPHIWTSLRNGKIMVQNIYEGLVLLDPENKDYYMKNRDDYLNRIDEADNYIKNELKDMDNRSFMIFHPSWGYYAKDYNLTQIAIEVEGKEPTLQSLARVIEEAKKENLKTIFVSPGFSSKAAEIITKEIGGRTEVIDPLAENYLENLKITTDKIKKK</sequence>
<evidence type="ECO:0000313" key="4">
    <source>
        <dbReference type="EMBL" id="KYC45356.1"/>
    </source>
</evidence>
<dbReference type="SUPFAM" id="SSF53807">
    <property type="entry name" value="Helical backbone' metal receptor"/>
    <property type="match status" value="1"/>
</dbReference>